<dbReference type="NCBIfam" id="NF007392">
    <property type="entry name" value="PRK09918.1"/>
    <property type="match status" value="1"/>
</dbReference>
<keyword evidence="3" id="KW-0732">Signal</keyword>
<evidence type="ECO:0000256" key="1">
    <source>
        <dbReference type="ARBA" id="ARBA00004418"/>
    </source>
</evidence>
<dbReference type="InterPro" id="IPR001829">
    <property type="entry name" value="Pili_assmbl_chaperone_bac"/>
</dbReference>
<dbReference type="PANTHER" id="PTHR30251">
    <property type="entry name" value="PILUS ASSEMBLY CHAPERONE"/>
    <property type="match status" value="1"/>
</dbReference>
<dbReference type="Pfam" id="PF00345">
    <property type="entry name" value="PapD_N"/>
    <property type="match status" value="1"/>
</dbReference>
<dbReference type="InterPro" id="IPR016147">
    <property type="entry name" value="Pili_assmbl_chaperone_N"/>
</dbReference>
<evidence type="ECO:0000313" key="7">
    <source>
        <dbReference type="EMBL" id="KFC78929.1"/>
    </source>
</evidence>
<evidence type="ECO:0000313" key="8">
    <source>
        <dbReference type="Proteomes" id="UP000028640"/>
    </source>
</evidence>
<dbReference type="EMBL" id="JMPJ01000066">
    <property type="protein sequence ID" value="KFC78929.1"/>
    <property type="molecule type" value="Genomic_DNA"/>
</dbReference>
<keyword evidence="4" id="KW-0574">Periplasm</keyword>
<dbReference type="AlphaFoldDB" id="A0A085G5D4"/>
<dbReference type="PRINTS" id="PR00969">
    <property type="entry name" value="CHAPERONPILI"/>
</dbReference>
<evidence type="ECO:0000256" key="3">
    <source>
        <dbReference type="ARBA" id="ARBA00022729"/>
    </source>
</evidence>
<sequence length="258" mass="28579">MLGHYILAQHQLIRPMHYQKVFIVMKRKSINLALIISSVLLPLLPNISHATGMVPETTVLLIDEAEGGGSMNVKNTDDKAALLYTTIQEIDGSSNKGAMLVATQPIVRLEAGQTQRVRFVLNTTEPLQVEQYKRVIFEGIPQAKAVGKKQIITTIRQNLPVIIHPKGLPEFTTPWEKLEWKAQGNVLTVTNPSPYVVRMSPQVVTKPSKISGSFDKTFILPGETLTVHLKSSTTDKQVEMFPASRFGFEVGSYAASMK</sequence>
<dbReference type="GO" id="GO:0030288">
    <property type="term" value="C:outer membrane-bounded periplasmic space"/>
    <property type="evidence" value="ECO:0007669"/>
    <property type="project" value="InterPro"/>
</dbReference>
<dbReference type="InterPro" id="IPR013783">
    <property type="entry name" value="Ig-like_fold"/>
</dbReference>
<proteinExistence type="inferred from homology"/>
<organism evidence="7 8">
    <name type="scientific">Ewingella americana (strain ATCC 33852 / DSM 4580 / CCUG 14506 / JCM 5911 / LMG 7869 / NCTC 12157 / CDC 1468-78)</name>
    <dbReference type="NCBI Taxonomy" id="910964"/>
    <lineage>
        <taxon>Bacteria</taxon>
        <taxon>Pseudomonadati</taxon>
        <taxon>Pseudomonadota</taxon>
        <taxon>Gammaproteobacteria</taxon>
        <taxon>Enterobacterales</taxon>
        <taxon>Yersiniaceae</taxon>
        <taxon>Ewingella</taxon>
    </lineage>
</organism>
<dbReference type="GO" id="GO:0071555">
    <property type="term" value="P:cell wall organization"/>
    <property type="evidence" value="ECO:0007669"/>
    <property type="project" value="InterPro"/>
</dbReference>
<reference evidence="7 8" key="1">
    <citation type="submission" date="2014-05" db="EMBL/GenBank/DDBJ databases">
        <title>ATOL: Assembling a taxonomically balanced genome-scale reconstruction of the evolutionary history of the Enterobacteriaceae.</title>
        <authorList>
            <person name="Plunkett G.III."/>
            <person name="Neeno-Eckwall E.C."/>
            <person name="Glasner J.D."/>
            <person name="Perna N.T."/>
        </authorList>
    </citation>
    <scope>NUCLEOTIDE SEQUENCE [LARGE SCALE GENOMIC DNA]</scope>
    <source>
        <strain evidence="7 8">ATCC 33852</strain>
    </source>
</reference>
<dbReference type="STRING" id="910964.GEAM_3492"/>
<evidence type="ECO:0000256" key="5">
    <source>
        <dbReference type="ARBA" id="ARBA00023186"/>
    </source>
</evidence>
<comment type="subcellular location">
    <subcellularLocation>
        <location evidence="1">Periplasm</location>
    </subcellularLocation>
</comment>
<dbReference type="Proteomes" id="UP000028640">
    <property type="component" value="Unassembled WGS sequence"/>
</dbReference>
<dbReference type="SUPFAM" id="SSF49584">
    <property type="entry name" value="Periplasmic chaperone C-domain"/>
    <property type="match status" value="1"/>
</dbReference>
<name>A0A085G5D4_EWIA3</name>
<dbReference type="Gene3D" id="2.60.40.10">
    <property type="entry name" value="Immunoglobulins"/>
    <property type="match status" value="2"/>
</dbReference>
<dbReference type="InterPro" id="IPR036316">
    <property type="entry name" value="Pili_assmbl_chap_C_dom_sf"/>
</dbReference>
<dbReference type="InterPro" id="IPR008962">
    <property type="entry name" value="PapD-like_sf"/>
</dbReference>
<accession>A0A085G5D4</accession>
<evidence type="ECO:0000256" key="4">
    <source>
        <dbReference type="ARBA" id="ARBA00022764"/>
    </source>
</evidence>
<keyword evidence="5" id="KW-0143">Chaperone</keyword>
<keyword evidence="8" id="KW-1185">Reference proteome</keyword>
<dbReference type="InterPro" id="IPR050643">
    <property type="entry name" value="Periplasmic_pilus_chap"/>
</dbReference>
<comment type="similarity">
    <text evidence="2">Belongs to the periplasmic pilus chaperone family.</text>
</comment>
<dbReference type="PANTHER" id="PTHR30251:SF3">
    <property type="entry name" value="FIMBRIAL CHAPARONE PROTEIN"/>
    <property type="match status" value="1"/>
</dbReference>
<comment type="caution">
    <text evidence="7">The sequence shown here is derived from an EMBL/GenBank/DDBJ whole genome shotgun (WGS) entry which is preliminary data.</text>
</comment>
<dbReference type="eggNOG" id="COG3121">
    <property type="taxonomic scope" value="Bacteria"/>
</dbReference>
<dbReference type="SUPFAM" id="SSF49354">
    <property type="entry name" value="PapD-like"/>
    <property type="match status" value="1"/>
</dbReference>
<feature type="domain" description="Pili assembly chaperone N-terminal" evidence="6">
    <location>
        <begin position="52"/>
        <end position="168"/>
    </location>
</feature>
<evidence type="ECO:0000256" key="2">
    <source>
        <dbReference type="ARBA" id="ARBA00007399"/>
    </source>
</evidence>
<evidence type="ECO:0000259" key="6">
    <source>
        <dbReference type="Pfam" id="PF00345"/>
    </source>
</evidence>
<protein>
    <submittedName>
        <fullName evidence="7">Beta-fimbriae chaperone protein</fullName>
    </submittedName>
</protein>
<gene>
    <name evidence="7" type="ORF">GEAM_3492</name>
</gene>